<protein>
    <submittedName>
        <fullName evidence="2">Amidohydrolase family protein</fullName>
    </submittedName>
</protein>
<dbReference type="Pfam" id="PF01979">
    <property type="entry name" value="Amidohydro_1"/>
    <property type="match status" value="1"/>
</dbReference>
<dbReference type="InterPro" id="IPR011059">
    <property type="entry name" value="Metal-dep_hydrolase_composite"/>
</dbReference>
<evidence type="ECO:0000259" key="1">
    <source>
        <dbReference type="Pfam" id="PF01979"/>
    </source>
</evidence>
<name>A0ABN2NF78_9PSEU</name>
<keyword evidence="3" id="KW-1185">Reference proteome</keyword>
<gene>
    <name evidence="2" type="ORF">GCM10009836_53900</name>
</gene>
<dbReference type="Proteomes" id="UP001500449">
    <property type="component" value="Unassembled WGS sequence"/>
</dbReference>
<comment type="caution">
    <text evidence="2">The sequence shown here is derived from an EMBL/GenBank/DDBJ whole genome shotgun (WGS) entry which is preliminary data.</text>
</comment>
<sequence>MAFDTVLTNVLVVGHDRPEPERLDIGITGGRVTALGPALDTEGATVVDGGGKYAFPGVVDAHQHWGIYNPLATDTEVESRACAQGGVTTALNYMRTGQYYLNKGGPYQDFFPEVLAASADRAHVDYAFHLAPMSKEHIGEIPRLISEFGVTSFKIFMFYGGHGLHGSSADQSSFLMTPEGERYDYAHFEFVMRGIQAAREQFPELAEEISLGLHCETAEIMTAYQKIVEEEGTLTGLHAYSASRPPHSEGLAVSIASYLAHETGLPKINLLHLSSAKAVDAALRMAKAFPHIDFRREVTIGHLLADVDTAQGLGAKVNPPIRPREDVEALWTHLLAGELDWVVSDHACCKDETKFGDPRDDVFLAKSGFGGAEYLLAGLVTEGSRRGLSMQRIAQLTSWNPATRFGLRTKGAIAPGFDADIALVDPEVTWTVRAADSESAQEYTPFEGFELTAAVTDTFLRGERVLADGKVVGAQSGRYLHRPTGR</sequence>
<reference evidence="2 3" key="1">
    <citation type="journal article" date="2019" name="Int. J. Syst. Evol. Microbiol.">
        <title>The Global Catalogue of Microorganisms (GCM) 10K type strain sequencing project: providing services to taxonomists for standard genome sequencing and annotation.</title>
        <authorList>
            <consortium name="The Broad Institute Genomics Platform"/>
            <consortium name="The Broad Institute Genome Sequencing Center for Infectious Disease"/>
            <person name="Wu L."/>
            <person name="Ma J."/>
        </authorList>
    </citation>
    <scope>NUCLEOTIDE SEQUENCE [LARGE SCALE GENOMIC DNA]</scope>
    <source>
        <strain evidence="2 3">JCM 16009</strain>
    </source>
</reference>
<proteinExistence type="predicted"/>
<dbReference type="EMBL" id="BAAAQK010000022">
    <property type="protein sequence ID" value="GAA1866706.1"/>
    <property type="molecule type" value="Genomic_DNA"/>
</dbReference>
<dbReference type="InterPro" id="IPR006680">
    <property type="entry name" value="Amidohydro-rel"/>
</dbReference>
<dbReference type="InterPro" id="IPR050138">
    <property type="entry name" value="DHOase/Allantoinase_Hydrolase"/>
</dbReference>
<dbReference type="Gene3D" id="3.20.20.140">
    <property type="entry name" value="Metal-dependent hydrolases"/>
    <property type="match status" value="1"/>
</dbReference>
<dbReference type="InterPro" id="IPR032466">
    <property type="entry name" value="Metal_Hydrolase"/>
</dbReference>
<evidence type="ECO:0000313" key="3">
    <source>
        <dbReference type="Proteomes" id="UP001500449"/>
    </source>
</evidence>
<feature type="domain" description="Amidohydrolase-related" evidence="1">
    <location>
        <begin position="309"/>
        <end position="465"/>
    </location>
</feature>
<dbReference type="PANTHER" id="PTHR43668:SF2">
    <property type="entry name" value="ALLANTOINASE"/>
    <property type="match status" value="1"/>
</dbReference>
<dbReference type="SUPFAM" id="SSF51556">
    <property type="entry name" value="Metallo-dependent hydrolases"/>
    <property type="match status" value="1"/>
</dbReference>
<organism evidence="2 3">
    <name type="scientific">Pseudonocardia ailaonensis</name>
    <dbReference type="NCBI Taxonomy" id="367279"/>
    <lineage>
        <taxon>Bacteria</taxon>
        <taxon>Bacillati</taxon>
        <taxon>Actinomycetota</taxon>
        <taxon>Actinomycetes</taxon>
        <taxon>Pseudonocardiales</taxon>
        <taxon>Pseudonocardiaceae</taxon>
        <taxon>Pseudonocardia</taxon>
    </lineage>
</organism>
<evidence type="ECO:0000313" key="2">
    <source>
        <dbReference type="EMBL" id="GAA1866706.1"/>
    </source>
</evidence>
<accession>A0ABN2NF78</accession>
<dbReference type="PANTHER" id="PTHR43668">
    <property type="entry name" value="ALLANTOINASE"/>
    <property type="match status" value="1"/>
</dbReference>
<dbReference type="Gene3D" id="2.30.40.10">
    <property type="entry name" value="Urease, subunit C, domain 1"/>
    <property type="match status" value="1"/>
</dbReference>
<dbReference type="SUPFAM" id="SSF51338">
    <property type="entry name" value="Composite domain of metallo-dependent hydrolases"/>
    <property type="match status" value="1"/>
</dbReference>
<dbReference type="RefSeq" id="WP_344422913.1">
    <property type="nucleotide sequence ID" value="NZ_BAAAQK010000022.1"/>
</dbReference>